<feature type="region of interest" description="Disordered" evidence="2">
    <location>
        <begin position="927"/>
        <end position="953"/>
    </location>
</feature>
<evidence type="ECO:0000259" key="3">
    <source>
        <dbReference type="PROSITE" id="PS50158"/>
    </source>
</evidence>
<dbReference type="Gene3D" id="4.10.60.10">
    <property type="entry name" value="Zinc finger, CCHC-type"/>
    <property type="match status" value="1"/>
</dbReference>
<feature type="compositionally biased region" description="Basic and acidic residues" evidence="2">
    <location>
        <begin position="578"/>
        <end position="593"/>
    </location>
</feature>
<sequence length="1837" mass="208663">MGKPRDPKVAILPSTTRKGTTLSTSAALDSPSVIDKLVSPPHASHAGTSARSENSYNIDDASAVLDDSGSLGSFLDATIARSRQIENAETPNENAATPVNSPESVEYSSDDLDEDYVELDDDFIDKCNATTDARKIKKLLAEHTVRYKLSPDPKFATSPINIKDKDYDFSLDLSHISIVEKTPFCGTEKESAVEHMIELSTLSSLFSDDVKKRTYFVAKIFPFSLKDDAKTWYNNLPPDSINSPKELLDVFFRKYFPASAQHIALQRIYNFDQEDGEKLPEAWARFCSLIRARPDHDLEKHDLLDIFYSGLTIESRAYLDSCAGCVFRKRTPDDAEELLARIGRNHDDWSTPEPTPTPILKKRGMIKLNDEDMREAKKSLKEKGIKSEDVKNLPPIEDSCKITPPSSMIEVHSLERFTREDIPYSKPPAQCLDEFDNYIVKQNNFNMRVENHLMENSRAIGELHGIVERTSNDVKMLVKHFQMVQTQIDQLTKVQNDLLKDNSKEKHAYEVTTRGGVSTQDPLYPEGHPKRVEQDSQRTETSAPSKKKKKKHKTVVESSEPVNDPNSISISDAETESGNEHDKDNDKNDASDKEEVEEEPEKHAKNKKYTKEDFIAKKHGSEREPWVQKQMPFPAKKLKSKEEEHYNKFCDWMKPLFLQIPLTDAIKLPPYSKYMKDIVSNKRKIPNEEISTMLANYSFNGKVPKKLGDPDMASPINFNQFLEKEKLKSNGSNFTDWFRHVRIFLNGGNLQYVLDAPLGDPPAETETDEVKSVYATRKTRYSQVQCAILCSLESDLQKRFEHHDPHELMKELKTIFETHAAVECYEASKHFFSCMMEEGSSISEHMLVMTGHAKKLSDLGIVIPNRLGINRVLQSLPPSYKNFVMNYNMQNMNKEFPELFGMLKAAEIEIKKEHQVLMVNKTTSFKKQGKSKGKFKKGGKKAATPPMKPKNGPKPDADCYYCKEKGHWKRNCSKYLADLKSGLVKKKKEEFLTKEVTGRKVELDEIEESLLVDQSSAVPENVPVPPTPTTEEANDNDHETSNETATEPRRSTRDRATPDWYDPCLNVMIVDNNDEDPATYEEAMMSPDSNKWQEAMKSEMGSMYDNKVWTLVDLPDSRKAVENKWIFKRKTDADGNITVYKARLVAKGFRQIQGVDYDETFSPVAKLKSVRILLAIAAFFDYEIWQMDVKTAFLNGDIEEELYMVQPKGFVDPKNADKVCKLQRSIYGLKQASRSWNRRFDKVIKDFGFIQCHGEACIYKKVSGSSVAFLILYVDDILLIGNDIELLSSVKGYLNNSFSMKDLGEASYILGIKIYRDRSRRLIGLSQSTYLDKILKKFRMDESKKGFLPMLPGKVLSKTQGPATAEERERMSQIPYASAVGSIMYAMLCTRPDIAHAVSLTSRYQSDPGMEHWTAVKNILKYLKRTKDMFLCYGGDQELVVTSYTDASWNTDPDDSKSQSGYVFILNGAAVSWASSKQCTVAKSSTESEYIAASEASSEAVWMKRFIVELGVVPSALDPFVIYCDNMGAIANAQEPRSHKRLKHIKLRYHSIREYIEDGEASLTTYVGDESEQYYTLTKIFVESFKFNNKHFHPTVAFKIYGTARKIEDNPKELLELYRGITNDDCRTIQRGKIRNIQLPAIKYFAYYIATSILGRENTSNISSYHLGFLIAALTGDTPYHLGALVARRLSNKGPIFGEIIASRILAYLDLPLDPTDVKITPMRLDIAAMKSHQFVTADSSLDNIVYRILFADGEEREILLPQPDLFSIDRKPWSRTKEEVDEQLKIQGFHQQHDSEDAEPSYDYTVTYPGASSSTYPEYDPSSSYYGGATSWAPWD</sequence>
<evidence type="ECO:0000313" key="4">
    <source>
        <dbReference type="EMBL" id="KAK1685876.1"/>
    </source>
</evidence>
<reference evidence="4" key="1">
    <citation type="submission" date="2023-07" db="EMBL/GenBank/DDBJ databases">
        <title>A chromosome-level genome assembly of Lolium multiflorum.</title>
        <authorList>
            <person name="Chen Y."/>
            <person name="Copetti D."/>
            <person name="Kolliker R."/>
            <person name="Studer B."/>
        </authorList>
    </citation>
    <scope>NUCLEOTIDE SEQUENCE</scope>
    <source>
        <strain evidence="4">02402/16</strain>
        <tissue evidence="4">Leaf</tissue>
    </source>
</reference>
<keyword evidence="5" id="KW-1185">Reference proteome</keyword>
<feature type="compositionally biased region" description="Basic residues" evidence="2">
    <location>
        <begin position="927"/>
        <end position="940"/>
    </location>
</feature>
<name>A0AAD8X0Y5_LOLMU</name>
<keyword evidence="1" id="KW-0862">Zinc</keyword>
<dbReference type="Pfam" id="PF07727">
    <property type="entry name" value="RVT_2"/>
    <property type="match status" value="1"/>
</dbReference>
<dbReference type="CDD" id="cd09272">
    <property type="entry name" value="RNase_HI_RT_Ty1"/>
    <property type="match status" value="1"/>
</dbReference>
<dbReference type="InterPro" id="IPR001878">
    <property type="entry name" value="Znf_CCHC"/>
</dbReference>
<dbReference type="EMBL" id="JAUUTY010000002">
    <property type="protein sequence ID" value="KAK1685876.1"/>
    <property type="molecule type" value="Genomic_DNA"/>
</dbReference>
<feature type="region of interest" description="Disordered" evidence="2">
    <location>
        <begin position="505"/>
        <end position="613"/>
    </location>
</feature>
<evidence type="ECO:0000313" key="5">
    <source>
        <dbReference type="Proteomes" id="UP001231189"/>
    </source>
</evidence>
<accession>A0AAD8X0Y5</accession>
<feature type="compositionally biased region" description="Polar residues" evidence="2">
    <location>
        <begin position="13"/>
        <end position="27"/>
    </location>
</feature>
<keyword evidence="1" id="KW-0863">Zinc-finger</keyword>
<dbReference type="PANTHER" id="PTHR11439:SF467">
    <property type="entry name" value="INTEGRASE CATALYTIC DOMAIN-CONTAINING PROTEIN"/>
    <property type="match status" value="1"/>
</dbReference>
<dbReference type="Proteomes" id="UP001231189">
    <property type="component" value="Unassembled WGS sequence"/>
</dbReference>
<evidence type="ECO:0000256" key="1">
    <source>
        <dbReference type="PROSITE-ProRule" id="PRU00047"/>
    </source>
</evidence>
<organism evidence="4 5">
    <name type="scientific">Lolium multiflorum</name>
    <name type="common">Italian ryegrass</name>
    <name type="synonym">Lolium perenne subsp. multiflorum</name>
    <dbReference type="NCBI Taxonomy" id="4521"/>
    <lineage>
        <taxon>Eukaryota</taxon>
        <taxon>Viridiplantae</taxon>
        <taxon>Streptophyta</taxon>
        <taxon>Embryophyta</taxon>
        <taxon>Tracheophyta</taxon>
        <taxon>Spermatophyta</taxon>
        <taxon>Magnoliopsida</taxon>
        <taxon>Liliopsida</taxon>
        <taxon>Poales</taxon>
        <taxon>Poaceae</taxon>
        <taxon>BOP clade</taxon>
        <taxon>Pooideae</taxon>
        <taxon>Poodae</taxon>
        <taxon>Poeae</taxon>
        <taxon>Poeae Chloroplast Group 2 (Poeae type)</taxon>
        <taxon>Loliodinae</taxon>
        <taxon>Loliinae</taxon>
        <taxon>Lolium</taxon>
    </lineage>
</organism>
<dbReference type="PANTHER" id="PTHR11439">
    <property type="entry name" value="GAG-POL-RELATED RETROTRANSPOSON"/>
    <property type="match status" value="1"/>
</dbReference>
<dbReference type="InterPro" id="IPR013103">
    <property type="entry name" value="RVT_2"/>
</dbReference>
<feature type="region of interest" description="Disordered" evidence="2">
    <location>
        <begin position="1011"/>
        <end position="1058"/>
    </location>
</feature>
<feature type="region of interest" description="Disordered" evidence="2">
    <location>
        <begin position="86"/>
        <end position="107"/>
    </location>
</feature>
<gene>
    <name evidence="4" type="ORF">QYE76_046724</name>
</gene>
<feature type="compositionally biased region" description="Polar residues" evidence="2">
    <location>
        <begin position="556"/>
        <end position="572"/>
    </location>
</feature>
<feature type="compositionally biased region" description="Polar residues" evidence="2">
    <location>
        <begin position="46"/>
        <end position="55"/>
    </location>
</feature>
<dbReference type="PROSITE" id="PS50158">
    <property type="entry name" value="ZF_CCHC"/>
    <property type="match status" value="1"/>
</dbReference>
<dbReference type="InterPro" id="IPR005162">
    <property type="entry name" value="Retrotrans_gag_dom"/>
</dbReference>
<keyword evidence="1" id="KW-0479">Metal-binding</keyword>
<feature type="compositionally biased region" description="Basic and acidic residues" evidence="2">
    <location>
        <begin position="527"/>
        <end position="538"/>
    </location>
</feature>
<comment type="caution">
    <text evidence="4">The sequence shown here is derived from an EMBL/GenBank/DDBJ whole genome shotgun (WGS) entry which is preliminary data.</text>
</comment>
<dbReference type="InterPro" id="IPR036875">
    <property type="entry name" value="Znf_CCHC_sf"/>
</dbReference>
<evidence type="ECO:0000256" key="2">
    <source>
        <dbReference type="SAM" id="MobiDB-lite"/>
    </source>
</evidence>
<feature type="region of interest" description="Disordered" evidence="2">
    <location>
        <begin position="1791"/>
        <end position="1837"/>
    </location>
</feature>
<feature type="compositionally biased region" description="Basic and acidic residues" evidence="2">
    <location>
        <begin position="1035"/>
        <end position="1057"/>
    </location>
</feature>
<dbReference type="SUPFAM" id="SSF56672">
    <property type="entry name" value="DNA/RNA polymerases"/>
    <property type="match status" value="1"/>
</dbReference>
<protein>
    <recommendedName>
        <fullName evidence="3">CCHC-type domain-containing protein</fullName>
    </recommendedName>
</protein>
<proteinExistence type="predicted"/>
<feature type="domain" description="CCHC-type" evidence="3">
    <location>
        <begin position="959"/>
        <end position="974"/>
    </location>
</feature>
<feature type="region of interest" description="Disordered" evidence="2">
    <location>
        <begin position="1"/>
        <end position="55"/>
    </location>
</feature>
<dbReference type="SMART" id="SM00343">
    <property type="entry name" value="ZnF_C2HC"/>
    <property type="match status" value="1"/>
</dbReference>
<dbReference type="Pfam" id="PF14223">
    <property type="entry name" value="Retrotran_gag_2"/>
    <property type="match status" value="1"/>
</dbReference>
<dbReference type="GO" id="GO:0003676">
    <property type="term" value="F:nucleic acid binding"/>
    <property type="evidence" value="ECO:0007669"/>
    <property type="project" value="InterPro"/>
</dbReference>
<feature type="compositionally biased region" description="Polar residues" evidence="2">
    <location>
        <begin position="86"/>
        <end position="102"/>
    </location>
</feature>
<dbReference type="Pfam" id="PF03732">
    <property type="entry name" value="Retrotrans_gag"/>
    <property type="match status" value="1"/>
</dbReference>
<dbReference type="InterPro" id="IPR043502">
    <property type="entry name" value="DNA/RNA_pol_sf"/>
</dbReference>
<feature type="compositionally biased region" description="Polar residues" evidence="2">
    <location>
        <begin position="1811"/>
        <end position="1826"/>
    </location>
</feature>
<dbReference type="GO" id="GO:0008270">
    <property type="term" value="F:zinc ion binding"/>
    <property type="evidence" value="ECO:0007669"/>
    <property type="project" value="UniProtKB-KW"/>
</dbReference>
<dbReference type="SUPFAM" id="SSF57756">
    <property type="entry name" value="Retrovirus zinc finger-like domains"/>
    <property type="match status" value="1"/>
</dbReference>